<feature type="compositionally biased region" description="Basic and acidic residues" evidence="2">
    <location>
        <begin position="1"/>
        <end position="14"/>
    </location>
</feature>
<dbReference type="OrthoDB" id="5985998at2759"/>
<evidence type="ECO:0000313" key="5">
    <source>
        <dbReference type="Proteomes" id="UP000024635"/>
    </source>
</evidence>
<feature type="domain" description="Tyr recombinase" evidence="3">
    <location>
        <begin position="267"/>
        <end position="415"/>
    </location>
</feature>
<dbReference type="EMBL" id="JARK01001368">
    <property type="protein sequence ID" value="EYC16941.1"/>
    <property type="molecule type" value="Genomic_DNA"/>
</dbReference>
<sequence length="415" mass="47188">MDSHPCEDSADKSPYHKRHASSADSRDTSPHRAEFPRNSPSDFRADSPPVQISIPNNRSSTFLNAEFVDEAVDELVQTGAIEIVAEKPVIVSPLSVAEACEPQLYTRATATRVARQQTSLDYNLPLDADEITELDHWNDRLTDESMTREQTVRRLQTLAREIHEDVEDTLENLLTNSRAPNTVAVYSRKSEEFRNWQRNYPAAATLHQLDSAAIFIAKKSITSSAKTLATFVAALAFSRMGKKPQEAEKWTILDEMVRSKRRMEPIKEQNFATSEEWLVLLDATVTVNWPPWRIDRALILLTLLYCGLLRISEAVNMGVEDVTEEKQAWKCQIRRAKNDQYGSGTAVYLAKEPWFDDVLRRHKNLRRSGQLLSTGTGRRWSEGAAASEIRRLCEAANIRIKSLTHHRINVYEALR</sequence>
<dbReference type="PANTHER" id="PTHR34605">
    <property type="entry name" value="PHAGE_INTEGRASE DOMAIN-CONTAINING PROTEIN"/>
    <property type="match status" value="1"/>
</dbReference>
<dbReference type="PROSITE" id="PS51898">
    <property type="entry name" value="TYR_RECOMBINASE"/>
    <property type="match status" value="1"/>
</dbReference>
<dbReference type="AlphaFoldDB" id="A0A016UPU0"/>
<dbReference type="Proteomes" id="UP000024635">
    <property type="component" value="Unassembled WGS sequence"/>
</dbReference>
<feature type="compositionally biased region" description="Basic and acidic residues" evidence="2">
    <location>
        <begin position="24"/>
        <end position="35"/>
    </location>
</feature>
<evidence type="ECO:0000313" key="4">
    <source>
        <dbReference type="EMBL" id="EYC16941.1"/>
    </source>
</evidence>
<accession>A0A016UPU0</accession>
<dbReference type="InterPro" id="IPR052925">
    <property type="entry name" value="Phage_Integrase-like_Recomb"/>
</dbReference>
<keyword evidence="1" id="KW-0233">DNA recombination</keyword>
<reference evidence="5" key="1">
    <citation type="journal article" date="2015" name="Nat. Genet.">
        <title>The genome and transcriptome of the zoonotic hookworm Ancylostoma ceylanicum identify infection-specific gene families.</title>
        <authorList>
            <person name="Schwarz E.M."/>
            <person name="Hu Y."/>
            <person name="Antoshechkin I."/>
            <person name="Miller M.M."/>
            <person name="Sternberg P.W."/>
            <person name="Aroian R.V."/>
        </authorList>
    </citation>
    <scope>NUCLEOTIDE SEQUENCE</scope>
    <source>
        <strain evidence="5">HY135</strain>
    </source>
</reference>
<dbReference type="GO" id="GO:0006310">
    <property type="term" value="P:DNA recombination"/>
    <property type="evidence" value="ECO:0007669"/>
    <property type="project" value="UniProtKB-KW"/>
</dbReference>
<dbReference type="InterPro" id="IPR011010">
    <property type="entry name" value="DNA_brk_join_enz"/>
</dbReference>
<gene>
    <name evidence="4" type="primary">Acey_s0032.g2581</name>
    <name evidence="4" type="ORF">Y032_0032g2581</name>
</gene>
<dbReference type="InterPro" id="IPR013762">
    <property type="entry name" value="Integrase-like_cat_sf"/>
</dbReference>
<feature type="region of interest" description="Disordered" evidence="2">
    <location>
        <begin position="1"/>
        <end position="57"/>
    </location>
</feature>
<organism evidence="4 5">
    <name type="scientific">Ancylostoma ceylanicum</name>
    <dbReference type="NCBI Taxonomy" id="53326"/>
    <lineage>
        <taxon>Eukaryota</taxon>
        <taxon>Metazoa</taxon>
        <taxon>Ecdysozoa</taxon>
        <taxon>Nematoda</taxon>
        <taxon>Chromadorea</taxon>
        <taxon>Rhabditida</taxon>
        <taxon>Rhabditina</taxon>
        <taxon>Rhabditomorpha</taxon>
        <taxon>Strongyloidea</taxon>
        <taxon>Ancylostomatidae</taxon>
        <taxon>Ancylostomatinae</taxon>
        <taxon>Ancylostoma</taxon>
    </lineage>
</organism>
<dbReference type="InterPro" id="IPR002104">
    <property type="entry name" value="Integrase_catalytic"/>
</dbReference>
<dbReference type="PANTHER" id="PTHR34605:SF3">
    <property type="entry name" value="P CELL-TYPE AGGLUTINATION PROTEIN MAP4-LIKE-RELATED"/>
    <property type="match status" value="1"/>
</dbReference>
<evidence type="ECO:0000256" key="2">
    <source>
        <dbReference type="SAM" id="MobiDB-lite"/>
    </source>
</evidence>
<dbReference type="GO" id="GO:0003677">
    <property type="term" value="F:DNA binding"/>
    <property type="evidence" value="ECO:0007669"/>
    <property type="project" value="InterPro"/>
</dbReference>
<evidence type="ECO:0000256" key="1">
    <source>
        <dbReference type="ARBA" id="ARBA00023172"/>
    </source>
</evidence>
<keyword evidence="5" id="KW-1185">Reference proteome</keyword>
<evidence type="ECO:0000259" key="3">
    <source>
        <dbReference type="PROSITE" id="PS51898"/>
    </source>
</evidence>
<name>A0A016UPU0_9BILA</name>
<dbReference type="GO" id="GO:0015074">
    <property type="term" value="P:DNA integration"/>
    <property type="evidence" value="ECO:0007669"/>
    <property type="project" value="InterPro"/>
</dbReference>
<protein>
    <recommendedName>
        <fullName evidence="3">Tyr recombinase domain-containing protein</fullName>
    </recommendedName>
</protein>
<comment type="caution">
    <text evidence="4">The sequence shown here is derived from an EMBL/GenBank/DDBJ whole genome shotgun (WGS) entry which is preliminary data.</text>
</comment>
<proteinExistence type="predicted"/>
<dbReference type="SUPFAM" id="SSF56349">
    <property type="entry name" value="DNA breaking-rejoining enzymes"/>
    <property type="match status" value="1"/>
</dbReference>
<dbReference type="Gene3D" id="1.10.443.10">
    <property type="entry name" value="Intergrase catalytic core"/>
    <property type="match status" value="1"/>
</dbReference>